<gene>
    <name evidence="5" type="ORF">EJB05_33763</name>
</gene>
<comment type="caution">
    <text evidence="5">The sequence shown here is derived from an EMBL/GenBank/DDBJ whole genome shotgun (WGS) entry which is preliminary data.</text>
</comment>
<dbReference type="GO" id="GO:0061630">
    <property type="term" value="F:ubiquitin protein ligase activity"/>
    <property type="evidence" value="ECO:0007669"/>
    <property type="project" value="TreeGrafter"/>
</dbReference>
<dbReference type="AlphaFoldDB" id="A0A5J9U1Y0"/>
<evidence type="ECO:0000313" key="5">
    <source>
        <dbReference type="EMBL" id="TVU17712.1"/>
    </source>
</evidence>
<dbReference type="InterPro" id="IPR052088">
    <property type="entry name" value="E3_ubiquitin-ligase_SINA"/>
</dbReference>
<keyword evidence="6" id="KW-1185">Reference proteome</keyword>
<evidence type="ECO:0000259" key="4">
    <source>
        <dbReference type="Pfam" id="PF21362"/>
    </source>
</evidence>
<proteinExistence type="predicted"/>
<evidence type="ECO:0000256" key="1">
    <source>
        <dbReference type="ARBA" id="ARBA00022723"/>
    </source>
</evidence>
<dbReference type="Gene3D" id="3.30.40.10">
    <property type="entry name" value="Zinc/RING finger domain, C3HC4 (zinc finger)"/>
    <property type="match status" value="1"/>
</dbReference>
<dbReference type="CDD" id="cd16571">
    <property type="entry name" value="RING-HC_SIAHs"/>
    <property type="match status" value="1"/>
</dbReference>
<evidence type="ECO:0000256" key="3">
    <source>
        <dbReference type="ARBA" id="ARBA00022833"/>
    </source>
</evidence>
<feature type="domain" description="E3 ubiquitin-protein ligase Sina-like RING finger" evidence="4">
    <location>
        <begin position="62"/>
        <end position="91"/>
    </location>
</feature>
<dbReference type="PANTHER" id="PTHR10315:SF96">
    <property type="entry name" value="SIAH-TYPE DOMAIN-CONTAINING PROTEIN"/>
    <property type="match status" value="1"/>
</dbReference>
<dbReference type="Pfam" id="PF21362">
    <property type="entry name" value="Sina_RING"/>
    <property type="match status" value="1"/>
</dbReference>
<evidence type="ECO:0000313" key="6">
    <source>
        <dbReference type="Proteomes" id="UP000324897"/>
    </source>
</evidence>
<reference evidence="5 6" key="1">
    <citation type="journal article" date="2019" name="Sci. Rep.">
        <title>A high-quality genome of Eragrostis curvula grass provides insights into Poaceae evolution and supports new strategies to enhance forage quality.</title>
        <authorList>
            <person name="Carballo J."/>
            <person name="Santos B.A.C.M."/>
            <person name="Zappacosta D."/>
            <person name="Garbus I."/>
            <person name="Selva J.P."/>
            <person name="Gallo C.A."/>
            <person name="Diaz A."/>
            <person name="Albertini E."/>
            <person name="Caccamo M."/>
            <person name="Echenique V."/>
        </authorList>
    </citation>
    <scope>NUCLEOTIDE SEQUENCE [LARGE SCALE GENOMIC DNA]</scope>
    <source>
        <strain evidence="6">cv. Victoria</strain>
        <tissue evidence="5">Leaf</tissue>
    </source>
</reference>
<keyword evidence="3" id="KW-0862">Zinc</keyword>
<dbReference type="EMBL" id="RWGY01000029">
    <property type="protein sequence ID" value="TVU17712.1"/>
    <property type="molecule type" value="Genomic_DNA"/>
</dbReference>
<evidence type="ECO:0000256" key="2">
    <source>
        <dbReference type="ARBA" id="ARBA00022771"/>
    </source>
</evidence>
<keyword evidence="1" id="KW-0479">Metal-binding</keyword>
<feature type="non-terminal residue" evidence="5">
    <location>
        <position position="1"/>
    </location>
</feature>
<dbReference type="GO" id="GO:0005737">
    <property type="term" value="C:cytoplasm"/>
    <property type="evidence" value="ECO:0007669"/>
    <property type="project" value="TreeGrafter"/>
</dbReference>
<organism evidence="5 6">
    <name type="scientific">Eragrostis curvula</name>
    <name type="common">weeping love grass</name>
    <dbReference type="NCBI Taxonomy" id="38414"/>
    <lineage>
        <taxon>Eukaryota</taxon>
        <taxon>Viridiplantae</taxon>
        <taxon>Streptophyta</taxon>
        <taxon>Embryophyta</taxon>
        <taxon>Tracheophyta</taxon>
        <taxon>Spermatophyta</taxon>
        <taxon>Magnoliopsida</taxon>
        <taxon>Liliopsida</taxon>
        <taxon>Poales</taxon>
        <taxon>Poaceae</taxon>
        <taxon>PACMAD clade</taxon>
        <taxon>Chloridoideae</taxon>
        <taxon>Eragrostideae</taxon>
        <taxon>Eragrostidinae</taxon>
        <taxon>Eragrostis</taxon>
    </lineage>
</organism>
<name>A0A5J9U1Y0_9POAL</name>
<dbReference type="InterPro" id="IPR049548">
    <property type="entry name" value="Sina-like_RING"/>
</dbReference>
<accession>A0A5J9U1Y0</accession>
<sequence length="217" mass="23006">MATENHLPKRRLLLSAGSSASPVFQMKGSSRPAASSSSMVPVVGSIAAAAYVAEEDTDAMDCGVCFLPLKPPIFQCEVGHVVCAPCRDGLAAAGNGKCHVWGVATVYRQCHAMERLLESIHIACPNAPRGWRTTSSTPIARPARTGNADFLSLAGAPHTYPTAGVLHGRGCRIPIAASLKPWCAESDKVSTVKEARWRKIARKAMPFKLLTVSVDGL</sequence>
<dbReference type="OrthoDB" id="4788989at2759"/>
<dbReference type="GO" id="GO:0008270">
    <property type="term" value="F:zinc ion binding"/>
    <property type="evidence" value="ECO:0007669"/>
    <property type="project" value="UniProtKB-KW"/>
</dbReference>
<protein>
    <recommendedName>
        <fullName evidence="4">E3 ubiquitin-protein ligase Sina-like RING finger domain-containing protein</fullName>
    </recommendedName>
</protein>
<keyword evidence="2" id="KW-0863">Zinc-finger</keyword>
<dbReference type="InterPro" id="IPR013083">
    <property type="entry name" value="Znf_RING/FYVE/PHD"/>
</dbReference>
<dbReference type="Gramene" id="TVU17712">
    <property type="protein sequence ID" value="TVU17712"/>
    <property type="gene ID" value="EJB05_33763"/>
</dbReference>
<dbReference type="PANTHER" id="PTHR10315">
    <property type="entry name" value="E3 UBIQUITIN PROTEIN LIGASE SIAH"/>
    <property type="match status" value="1"/>
</dbReference>
<dbReference type="Proteomes" id="UP000324897">
    <property type="component" value="Chromosome 7"/>
</dbReference>